<dbReference type="Gene3D" id="1.10.510.10">
    <property type="entry name" value="Transferase(Phosphotransferase) domain 1"/>
    <property type="match status" value="1"/>
</dbReference>
<dbReference type="FunCoup" id="T1FMX5">
    <property type="interactions" value="1496"/>
</dbReference>
<dbReference type="InterPro" id="IPR011009">
    <property type="entry name" value="Kinase-like_dom_sf"/>
</dbReference>
<keyword evidence="3" id="KW-0597">Phosphoprotein</keyword>
<sequence>MSSSKNEKSVSNVEAEVASPPKKGTGEESEEESEVLEESPCGRWQKRREEVQQRNVPGIDCAFLAMDTEEGVEVVWNEVRISEKKSSKVQLTSDMIKDIQDKIRQVFDNLIELEHPNIAKFHKYWTDSSKDRPRVIFITEYMSSGSLRQFLKKTKRSNRTLKAWKRWCTQILSALSYLHSCSPPIIHGNLTTDTIFIQHNGLIKIGSVAPDAIYNHVKTFKEEPKHLHYSAPEYKDNANVTTSVDIYSFGICALEMAALDMSGNGETTHSMTDDAIVKAIESIEDVQQKDFISKCLEQDPNRRPTARDLLFHPILFEVHSLKLLTAHVCIKSSKGSSDDISSLITFEASKIVAEIPARNNKPSVPLSFPQSAMMDLEKFIEDVRNGVYPLTAFGFTPRPASTTPKETTEIFSETDNGTEPDETVPPGSETRLVIRQSCQIAQRDDKSALQLTLLLRMDDQMNRQLQCEFTKDETPNSLAEELVQHGFINSIDCPKIAILIEEKLRLWLDSQQALNK</sequence>
<organism evidence="10 11">
    <name type="scientific">Helobdella robusta</name>
    <name type="common">Californian leech</name>
    <dbReference type="NCBI Taxonomy" id="6412"/>
    <lineage>
        <taxon>Eukaryota</taxon>
        <taxon>Metazoa</taxon>
        <taxon>Spiralia</taxon>
        <taxon>Lophotrochozoa</taxon>
        <taxon>Annelida</taxon>
        <taxon>Clitellata</taxon>
        <taxon>Hirudinea</taxon>
        <taxon>Rhynchobdellida</taxon>
        <taxon>Glossiphoniidae</taxon>
        <taxon>Helobdella</taxon>
    </lineage>
</organism>
<dbReference type="Proteomes" id="UP000015101">
    <property type="component" value="Unassembled WGS sequence"/>
</dbReference>
<dbReference type="STRING" id="6412.T1FMX5"/>
<comment type="function">
    <text evidence="4">May play a role in subcellular trafficking between the endoplasmic reticulum and Golgi apparatus.</text>
</comment>
<evidence type="ECO:0000313" key="11">
    <source>
        <dbReference type="Proteomes" id="UP000015101"/>
    </source>
</evidence>
<dbReference type="OrthoDB" id="1034557at2759"/>
<accession>T1FMX5</accession>
<dbReference type="EMBL" id="KB096411">
    <property type="protein sequence ID" value="ESO04859.1"/>
    <property type="molecule type" value="Genomic_DNA"/>
</dbReference>
<dbReference type="InterPro" id="IPR000719">
    <property type="entry name" value="Prot_kinase_dom"/>
</dbReference>
<dbReference type="GO" id="GO:0035556">
    <property type="term" value="P:intracellular signal transduction"/>
    <property type="evidence" value="ECO:0000318"/>
    <property type="project" value="GO_Central"/>
</dbReference>
<dbReference type="GO" id="GO:0005524">
    <property type="term" value="F:ATP binding"/>
    <property type="evidence" value="ECO:0007669"/>
    <property type="project" value="InterPro"/>
</dbReference>
<dbReference type="Gene3D" id="3.30.200.20">
    <property type="entry name" value="Phosphorylase Kinase, domain 1"/>
    <property type="match status" value="1"/>
</dbReference>
<name>T1FMX5_HELRO</name>
<dbReference type="FunFam" id="1.10.510.10:FF:000842">
    <property type="entry name" value="Nuclear receptor-binding protein"/>
    <property type="match status" value="1"/>
</dbReference>
<dbReference type="EnsemblMetazoa" id="HelroT185521">
    <property type="protein sequence ID" value="HelroP185521"/>
    <property type="gene ID" value="HelroG185521"/>
</dbReference>
<feature type="compositionally biased region" description="Acidic residues" evidence="7">
    <location>
        <begin position="27"/>
        <end position="37"/>
    </location>
</feature>
<keyword evidence="2" id="KW-0963">Cytoplasm</keyword>
<dbReference type="SUPFAM" id="SSF56112">
    <property type="entry name" value="Protein kinase-like (PK-like)"/>
    <property type="match status" value="1"/>
</dbReference>
<reference evidence="10" key="3">
    <citation type="submission" date="2015-06" db="UniProtKB">
        <authorList>
            <consortium name="EnsemblMetazoa"/>
        </authorList>
    </citation>
    <scope>IDENTIFICATION</scope>
</reference>
<dbReference type="EMBL" id="AMQM01003951">
    <property type="status" value="NOT_ANNOTATED_CDS"/>
    <property type="molecule type" value="Genomic_DNA"/>
</dbReference>
<evidence type="ECO:0000256" key="5">
    <source>
        <dbReference type="ARBA" id="ARBA00069870"/>
    </source>
</evidence>
<evidence type="ECO:0000256" key="1">
    <source>
        <dbReference type="ARBA" id="ARBA00004496"/>
    </source>
</evidence>
<reference evidence="9 11" key="2">
    <citation type="journal article" date="2013" name="Nature">
        <title>Insights into bilaterian evolution from three spiralian genomes.</title>
        <authorList>
            <person name="Simakov O."/>
            <person name="Marletaz F."/>
            <person name="Cho S.J."/>
            <person name="Edsinger-Gonzales E."/>
            <person name="Havlak P."/>
            <person name="Hellsten U."/>
            <person name="Kuo D.H."/>
            <person name="Larsson T."/>
            <person name="Lv J."/>
            <person name="Arendt D."/>
            <person name="Savage R."/>
            <person name="Osoegawa K."/>
            <person name="de Jong P."/>
            <person name="Grimwood J."/>
            <person name="Chapman J.A."/>
            <person name="Shapiro H."/>
            <person name="Aerts A."/>
            <person name="Otillar R.P."/>
            <person name="Terry A.Y."/>
            <person name="Boore J.L."/>
            <person name="Grigoriev I.V."/>
            <person name="Lindberg D.R."/>
            <person name="Seaver E.C."/>
            <person name="Weisblat D.A."/>
            <person name="Putnam N.H."/>
            <person name="Rokhsar D.S."/>
        </authorList>
    </citation>
    <scope>NUCLEOTIDE SEQUENCE</scope>
</reference>
<evidence type="ECO:0000256" key="6">
    <source>
        <dbReference type="ARBA" id="ARBA00078305"/>
    </source>
</evidence>
<feature type="domain" description="Protein kinase" evidence="8">
    <location>
        <begin position="48"/>
        <end position="315"/>
    </location>
</feature>
<comment type="subcellular location">
    <subcellularLocation>
        <location evidence="1">Cytoplasm</location>
    </subcellularLocation>
</comment>
<dbReference type="GO" id="GO:0004674">
    <property type="term" value="F:protein serine/threonine kinase activity"/>
    <property type="evidence" value="ECO:0000318"/>
    <property type="project" value="GO_Central"/>
</dbReference>
<dbReference type="InParanoid" id="T1FMX5"/>
<dbReference type="Pfam" id="PF00069">
    <property type="entry name" value="Pkinase"/>
    <property type="match status" value="1"/>
</dbReference>
<dbReference type="PROSITE" id="PS50011">
    <property type="entry name" value="PROTEIN_KINASE_DOM"/>
    <property type="match status" value="1"/>
</dbReference>
<reference evidence="11" key="1">
    <citation type="submission" date="2012-12" db="EMBL/GenBank/DDBJ databases">
        <authorList>
            <person name="Hellsten U."/>
            <person name="Grimwood J."/>
            <person name="Chapman J.A."/>
            <person name="Shapiro H."/>
            <person name="Aerts A."/>
            <person name="Otillar R.P."/>
            <person name="Terry A.Y."/>
            <person name="Boore J.L."/>
            <person name="Simakov O."/>
            <person name="Marletaz F."/>
            <person name="Cho S.-J."/>
            <person name="Edsinger-Gonzales E."/>
            <person name="Havlak P."/>
            <person name="Kuo D.-H."/>
            <person name="Larsson T."/>
            <person name="Lv J."/>
            <person name="Arendt D."/>
            <person name="Savage R."/>
            <person name="Osoegawa K."/>
            <person name="de Jong P."/>
            <person name="Lindberg D.R."/>
            <person name="Seaver E.C."/>
            <person name="Weisblat D.A."/>
            <person name="Putnam N.H."/>
            <person name="Grigoriev I.V."/>
            <person name="Rokhsar D.S."/>
        </authorList>
    </citation>
    <scope>NUCLEOTIDE SEQUENCE</scope>
</reference>
<evidence type="ECO:0000256" key="7">
    <source>
        <dbReference type="SAM" id="MobiDB-lite"/>
    </source>
</evidence>
<dbReference type="RefSeq" id="XP_009016792.1">
    <property type="nucleotide sequence ID" value="XM_009018544.1"/>
</dbReference>
<dbReference type="eggNOG" id="KOG1266">
    <property type="taxonomic scope" value="Eukaryota"/>
</dbReference>
<keyword evidence="11" id="KW-1185">Reference proteome</keyword>
<protein>
    <recommendedName>
        <fullName evidence="5">Nuclear receptor-binding protein homolog</fullName>
    </recommendedName>
    <alternativeName>
        <fullName evidence="6">MLF1-adaptor molecule</fullName>
    </alternativeName>
</protein>
<proteinExistence type="predicted"/>
<dbReference type="GeneID" id="20210174"/>
<evidence type="ECO:0000313" key="10">
    <source>
        <dbReference type="EnsemblMetazoa" id="HelroP185521"/>
    </source>
</evidence>
<dbReference type="AlphaFoldDB" id="T1FMX5"/>
<dbReference type="PANTHER" id="PTHR13902">
    <property type="entry name" value="SERINE/THREONINE-PROTEIN KINASE WNK WITH NO LYSINE -RELATED"/>
    <property type="match status" value="1"/>
</dbReference>
<feature type="region of interest" description="Disordered" evidence="7">
    <location>
        <begin position="1"/>
        <end position="42"/>
    </location>
</feature>
<evidence type="ECO:0000256" key="2">
    <source>
        <dbReference type="ARBA" id="ARBA00022490"/>
    </source>
</evidence>
<dbReference type="FunFam" id="3.30.200.20:FF:000098">
    <property type="entry name" value="Nuclear receptor-binding protein 1"/>
    <property type="match status" value="1"/>
</dbReference>
<evidence type="ECO:0000259" key="8">
    <source>
        <dbReference type="PROSITE" id="PS50011"/>
    </source>
</evidence>
<dbReference type="HOGENOM" id="CLU_024273_0_0_1"/>
<dbReference type="GO" id="GO:0005737">
    <property type="term" value="C:cytoplasm"/>
    <property type="evidence" value="ECO:0000318"/>
    <property type="project" value="GO_Central"/>
</dbReference>
<evidence type="ECO:0000313" key="9">
    <source>
        <dbReference type="EMBL" id="ESO04859.1"/>
    </source>
</evidence>
<dbReference type="CTD" id="20210174"/>
<evidence type="ECO:0000256" key="4">
    <source>
        <dbReference type="ARBA" id="ARBA00055167"/>
    </source>
</evidence>
<evidence type="ECO:0000256" key="3">
    <source>
        <dbReference type="ARBA" id="ARBA00022553"/>
    </source>
</evidence>
<dbReference type="InterPro" id="IPR050588">
    <property type="entry name" value="WNK_Ser-Thr_kinase"/>
</dbReference>
<gene>
    <name evidence="10" type="primary">20210174</name>
    <name evidence="9" type="ORF">HELRODRAFT_185521</name>
</gene>
<dbReference type="KEGG" id="hro:HELRODRAFT_185521"/>
<dbReference type="OMA" id="NEVQYAQ"/>
<dbReference type="GO" id="GO:0012505">
    <property type="term" value="C:endomembrane system"/>
    <property type="evidence" value="ECO:0000318"/>
    <property type="project" value="GO_Central"/>
</dbReference>